<evidence type="ECO:0000256" key="1">
    <source>
        <dbReference type="SAM" id="Phobius"/>
    </source>
</evidence>
<proteinExistence type="predicted"/>
<reference evidence="3" key="1">
    <citation type="submission" date="2016-10" db="EMBL/GenBank/DDBJ databases">
        <title>The complete genome sequence of the rumen bacterium Butyrivibrio hungatei MB2003.</title>
        <authorList>
            <person name="Palevich N."/>
            <person name="Kelly W.J."/>
            <person name="Leahy S.C."/>
            <person name="Altermann E."/>
            <person name="Rakonjac J."/>
            <person name="Attwood G.T."/>
        </authorList>
    </citation>
    <scope>NUCLEOTIDE SEQUENCE [LARGE SCALE GENOMIC DNA]</scope>
    <source>
        <strain evidence="3">MB2003</strain>
    </source>
</reference>
<feature type="transmembrane region" description="Helical" evidence="1">
    <location>
        <begin position="193"/>
        <end position="214"/>
    </location>
</feature>
<dbReference type="NCBIfam" id="TIGR02357">
    <property type="entry name" value="ECF_ThiT_YuaJ"/>
    <property type="match status" value="1"/>
</dbReference>
<dbReference type="GO" id="GO:0015234">
    <property type="term" value="F:thiamine transmembrane transporter activity"/>
    <property type="evidence" value="ECO:0007669"/>
    <property type="project" value="InterPro"/>
</dbReference>
<dbReference type="InterPro" id="IPR012651">
    <property type="entry name" value="Thia_Transptr_ThiT"/>
</dbReference>
<keyword evidence="3" id="KW-1185">Reference proteome</keyword>
<evidence type="ECO:0000313" key="3">
    <source>
        <dbReference type="Proteomes" id="UP000179284"/>
    </source>
</evidence>
<feature type="transmembrane region" description="Helical" evidence="1">
    <location>
        <begin position="20"/>
        <end position="41"/>
    </location>
</feature>
<feature type="transmembrane region" description="Helical" evidence="1">
    <location>
        <begin position="150"/>
        <end position="173"/>
    </location>
</feature>
<evidence type="ECO:0008006" key="4">
    <source>
        <dbReference type="Google" id="ProtNLM"/>
    </source>
</evidence>
<keyword evidence="1" id="KW-1133">Transmembrane helix</keyword>
<feature type="transmembrane region" description="Helical" evidence="1">
    <location>
        <begin position="76"/>
        <end position="95"/>
    </location>
</feature>
<dbReference type="Gene3D" id="1.10.1760.20">
    <property type="match status" value="1"/>
</dbReference>
<feature type="transmembrane region" description="Helical" evidence="1">
    <location>
        <begin position="126"/>
        <end position="143"/>
    </location>
</feature>
<dbReference type="EMBL" id="CP017831">
    <property type="protein sequence ID" value="AOZ95714.1"/>
    <property type="molecule type" value="Genomic_DNA"/>
</dbReference>
<protein>
    <recommendedName>
        <fullName evidence="4">Thiamine transporter</fullName>
    </recommendedName>
</protein>
<dbReference type="AlphaFoldDB" id="A0A1D9P023"/>
<feature type="transmembrane region" description="Helical" evidence="1">
    <location>
        <begin position="53"/>
        <end position="70"/>
    </location>
</feature>
<dbReference type="Pfam" id="PF09515">
    <property type="entry name" value="Thia_YuaJ"/>
    <property type="match status" value="1"/>
</dbReference>
<keyword evidence="1" id="KW-0472">Membrane</keyword>
<organism evidence="2 3">
    <name type="scientific">Butyrivibrio hungatei</name>
    <dbReference type="NCBI Taxonomy" id="185008"/>
    <lineage>
        <taxon>Bacteria</taxon>
        <taxon>Bacillati</taxon>
        <taxon>Bacillota</taxon>
        <taxon>Clostridia</taxon>
        <taxon>Lachnospirales</taxon>
        <taxon>Lachnospiraceae</taxon>
        <taxon>Butyrivibrio</taxon>
    </lineage>
</organism>
<evidence type="ECO:0000313" key="2">
    <source>
        <dbReference type="EMBL" id="AOZ95714.1"/>
    </source>
</evidence>
<dbReference type="GO" id="GO:0005886">
    <property type="term" value="C:plasma membrane"/>
    <property type="evidence" value="ECO:0007669"/>
    <property type="project" value="InterPro"/>
</dbReference>
<name>A0A1D9P023_9FIRM</name>
<accession>A0A1D9P023</accession>
<dbReference type="RefSeq" id="WP_071175462.1">
    <property type="nucleotide sequence ID" value="NZ_CP017831.1"/>
</dbReference>
<dbReference type="KEGG" id="bhu:bhn_I0680"/>
<dbReference type="OrthoDB" id="9795813at2"/>
<gene>
    <name evidence="2" type="ORF">bhn_I0680</name>
</gene>
<keyword evidence="1" id="KW-0812">Transmembrane</keyword>
<dbReference type="Proteomes" id="UP000179284">
    <property type="component" value="Chromosome I"/>
</dbReference>
<sequence>MNLLFEKIVDDGYVTYGFTTAGYIVGVVLGVLLLLSVSFFINKDGKSSISIKQLTTSALCLALAFVLSNVKLFKAPMGGSVTLLSMFFITYIGYLYGARISLSAAFAYGLLQLIVDPYIISAPQLVCDYFLAFTALGLAGFFYNKKHGMYIGYLVGIFGRFVFSTLSGVIFFADYAPEGMSPLLYSVLYNGSYIAVEAIITIAVVAIPAVHTGLNRLKFELNEKTLKRSVTVS</sequence>